<reference evidence="1" key="1">
    <citation type="submission" date="2022-11" db="EMBL/GenBank/DDBJ databases">
        <authorList>
            <person name="Petersen C."/>
        </authorList>
    </citation>
    <scope>NUCLEOTIDE SEQUENCE</scope>
    <source>
        <strain evidence="1">IBT 21917</strain>
    </source>
</reference>
<sequence length="360" mass="39676">MNGAETANENVDEIIRKLDPTASELADEAKHIMHDISKSMTFTAVADMLAGVFESFVPELQALGNGLTQTLTALDEYKVMQEEDQEIENIVHTDTKIADDEAFLSSTVSVMRDKMQNKAAHPFTDIPKTSKEHPYTKSSMNIHSLFGQGQFIAEPAETDITKTGDHIEVALKAFVGANAWSDKIVFVVLTGDVEVIEGETKKTKKACDLDLKDSEFHSFCSKDGKTLYASFWANTKITRNNAQYGKTPNVDKFESATGLKLEDAIPEAVRLYHKVGYNFDKSSAKTVIGGPFGGDSGASNTNNFFVPIPVCDATALWKYRPNWHVSGYDDIKDVVSWNHSFPRFDVLIASGLLSNGRSTL</sequence>
<gene>
    <name evidence="1" type="ORF">N7492_008015</name>
</gene>
<dbReference type="EMBL" id="JAPQKO010000006">
    <property type="protein sequence ID" value="KAJ5155212.1"/>
    <property type="molecule type" value="Genomic_DNA"/>
</dbReference>
<name>A0A9W9HQV3_9EURO</name>
<dbReference type="Proteomes" id="UP001146351">
    <property type="component" value="Unassembled WGS sequence"/>
</dbReference>
<evidence type="ECO:0000313" key="2">
    <source>
        <dbReference type="Proteomes" id="UP001146351"/>
    </source>
</evidence>
<accession>A0A9W9HQV3</accession>
<reference evidence="1" key="2">
    <citation type="journal article" date="2023" name="IMA Fungus">
        <title>Comparative genomic study of the Penicillium genus elucidates a diverse pangenome and 15 lateral gene transfer events.</title>
        <authorList>
            <person name="Petersen C."/>
            <person name="Sorensen T."/>
            <person name="Nielsen M.R."/>
            <person name="Sondergaard T.E."/>
            <person name="Sorensen J.L."/>
            <person name="Fitzpatrick D.A."/>
            <person name="Frisvad J.C."/>
            <person name="Nielsen K.L."/>
        </authorList>
    </citation>
    <scope>NUCLEOTIDE SEQUENCE</scope>
    <source>
        <strain evidence="1">IBT 21917</strain>
    </source>
</reference>
<comment type="caution">
    <text evidence="1">The sequence shown here is derived from an EMBL/GenBank/DDBJ whole genome shotgun (WGS) entry which is preliminary data.</text>
</comment>
<keyword evidence="2" id="KW-1185">Reference proteome</keyword>
<proteinExistence type="predicted"/>
<organism evidence="1 2">
    <name type="scientific">Penicillium capsulatum</name>
    <dbReference type="NCBI Taxonomy" id="69766"/>
    <lineage>
        <taxon>Eukaryota</taxon>
        <taxon>Fungi</taxon>
        <taxon>Dikarya</taxon>
        <taxon>Ascomycota</taxon>
        <taxon>Pezizomycotina</taxon>
        <taxon>Eurotiomycetes</taxon>
        <taxon>Eurotiomycetidae</taxon>
        <taxon>Eurotiales</taxon>
        <taxon>Aspergillaceae</taxon>
        <taxon>Penicillium</taxon>
    </lineage>
</organism>
<evidence type="ECO:0000313" key="1">
    <source>
        <dbReference type="EMBL" id="KAJ5155212.1"/>
    </source>
</evidence>
<protein>
    <submittedName>
        <fullName evidence="1">Uncharacterized protein</fullName>
    </submittedName>
</protein>
<dbReference type="AlphaFoldDB" id="A0A9W9HQV3"/>